<comment type="similarity">
    <text evidence="12 13">Belongs to the DnaG primase family.</text>
</comment>
<dbReference type="InterPro" id="IPR030846">
    <property type="entry name" value="DnaG_bac"/>
</dbReference>
<keyword evidence="11 12" id="KW-0804">Transcription</keyword>
<comment type="subunit">
    <text evidence="12">Monomer. Interacts with DnaB.</text>
</comment>
<keyword evidence="8 12" id="KW-0862">Zinc</keyword>
<dbReference type="GO" id="GO:0005737">
    <property type="term" value="C:cytoplasm"/>
    <property type="evidence" value="ECO:0007669"/>
    <property type="project" value="TreeGrafter"/>
</dbReference>
<evidence type="ECO:0000256" key="5">
    <source>
        <dbReference type="ARBA" id="ARBA00022705"/>
    </source>
</evidence>
<evidence type="ECO:0000256" key="10">
    <source>
        <dbReference type="ARBA" id="ARBA00023125"/>
    </source>
</evidence>
<dbReference type="Gene3D" id="3.90.580.10">
    <property type="entry name" value="Zinc finger, CHC2-type domain"/>
    <property type="match status" value="1"/>
</dbReference>
<comment type="domain">
    <text evidence="12">Contains an N-terminal zinc-binding domain, a central core domain that contains the primase activity, and a C-terminal DnaB-binding domain.</text>
</comment>
<dbReference type="GO" id="GO:1990077">
    <property type="term" value="C:primosome complex"/>
    <property type="evidence" value="ECO:0007669"/>
    <property type="project" value="UniProtKB-KW"/>
</dbReference>
<evidence type="ECO:0000256" key="4">
    <source>
        <dbReference type="ARBA" id="ARBA00022695"/>
    </source>
</evidence>
<dbReference type="InterPro" id="IPR013264">
    <property type="entry name" value="DNAG_N"/>
</dbReference>
<keyword evidence="5 12" id="KW-0235">DNA replication</keyword>
<dbReference type="InterPro" id="IPR037068">
    <property type="entry name" value="DNA_primase_core_N_sf"/>
</dbReference>
<dbReference type="GO" id="GO:0006269">
    <property type="term" value="P:DNA replication, synthesis of primer"/>
    <property type="evidence" value="ECO:0007669"/>
    <property type="project" value="UniProtKB-UniRule"/>
</dbReference>
<dbReference type="Pfam" id="PF10410">
    <property type="entry name" value="DnaB_bind"/>
    <property type="match status" value="1"/>
</dbReference>
<keyword evidence="3 12" id="KW-0808">Transferase</keyword>
<evidence type="ECO:0000313" key="17">
    <source>
        <dbReference type="Proteomes" id="UP000237968"/>
    </source>
</evidence>
<dbReference type="PANTHER" id="PTHR30313">
    <property type="entry name" value="DNA PRIMASE"/>
    <property type="match status" value="1"/>
</dbReference>
<keyword evidence="10 12" id="KW-0238">DNA-binding</keyword>
<keyword evidence="17" id="KW-1185">Reference proteome</keyword>
<dbReference type="NCBIfam" id="TIGR01391">
    <property type="entry name" value="dnaG"/>
    <property type="match status" value="1"/>
</dbReference>
<evidence type="ECO:0000256" key="12">
    <source>
        <dbReference type="HAMAP-Rule" id="MF_00974"/>
    </source>
</evidence>
<evidence type="ECO:0000256" key="13">
    <source>
        <dbReference type="PIRNR" id="PIRNR002811"/>
    </source>
</evidence>
<evidence type="ECO:0000256" key="2">
    <source>
        <dbReference type="ARBA" id="ARBA00022515"/>
    </source>
</evidence>
<evidence type="ECO:0000313" key="16">
    <source>
        <dbReference type="EMBL" id="PRP91613.1"/>
    </source>
</evidence>
<evidence type="ECO:0000256" key="1">
    <source>
        <dbReference type="ARBA" id="ARBA00022478"/>
    </source>
</evidence>
<dbReference type="InterPro" id="IPR019475">
    <property type="entry name" value="DNA_primase_DnaB-bd"/>
</dbReference>
<dbReference type="InterPro" id="IPR006295">
    <property type="entry name" value="DNA_primase_DnaG"/>
</dbReference>
<keyword evidence="2 12" id="KW-0639">Primosome</keyword>
<dbReference type="SUPFAM" id="SSF57783">
    <property type="entry name" value="Zinc beta-ribbon"/>
    <property type="match status" value="1"/>
</dbReference>
<proteinExistence type="inferred from homology"/>
<dbReference type="CDD" id="cd03364">
    <property type="entry name" value="TOPRIM_DnaG_primases"/>
    <property type="match status" value="1"/>
</dbReference>
<dbReference type="Pfam" id="PF01807">
    <property type="entry name" value="Zn_ribbon_DnaG"/>
    <property type="match status" value="1"/>
</dbReference>
<keyword evidence="7 12" id="KW-0863">Zinc-finger</keyword>
<evidence type="ECO:0000256" key="9">
    <source>
        <dbReference type="ARBA" id="ARBA00022842"/>
    </source>
</evidence>
<dbReference type="RefSeq" id="WP_181198186.1">
    <property type="nucleotide sequence ID" value="NZ_PVNK01000234.1"/>
</dbReference>
<dbReference type="GO" id="GO:0003899">
    <property type="term" value="F:DNA-directed RNA polymerase activity"/>
    <property type="evidence" value="ECO:0007669"/>
    <property type="project" value="UniProtKB-UniRule"/>
</dbReference>
<evidence type="ECO:0000256" key="6">
    <source>
        <dbReference type="ARBA" id="ARBA00022723"/>
    </source>
</evidence>
<sequence length="613" mass="67966">MATIPDQTIEQIREQTDIVDVIGGHVGLKRSGKQFKGLCPFHDEKSPSFYVDPVRRSFKCFGCGVWGDVFDFIQKVEGVGFLASVRTLGARVGVALPDQSTGDLRRAEQRERDRELAYRINGAAAEIYRRLLTDDPLGAAGRSYQRERGIDAETAESFRVGYAPAPEEGGWDTLVRELQARELPLEMAEQLGLVARSQRSGSYYDRFRARLMFPIVQPGGRVLGFSGRVLPAFAETDDGQKAPKYINSPESLLYKKSKTLFGLHAAGSRMRERERGILVEGQIDVVAMHQRGYVETVAPLGTALTKDQCELLARFTDTIVLCFDGDRAGTKAAYAALPLLLEIGMDARIAALDPGEDPDSTTPEKLANLLSRPRPAILWFVDRMIAKGALRSVEAKVKALDALLPLLRHVRRPSARERYADLAADMLEVPVAKMRASVKGEGRSHFLADMPQSAPMRPVKPLPSGQASVTALLVDRPELARMAEREGVLDHVTDERLGPIVRRTIEAAKNGEPRPSAGELLELVDADQRQALHRLFTPDRHSPSFSDEEDPKAALMAAVALCEREVLFIERKRLEQQISSTMARGEQDRARELLAELYEIKAKLEPVSRSRPN</sequence>
<evidence type="ECO:0000256" key="11">
    <source>
        <dbReference type="ARBA" id="ARBA00023163"/>
    </source>
</evidence>
<dbReference type="SUPFAM" id="SSF56731">
    <property type="entry name" value="DNA primase core"/>
    <property type="match status" value="1"/>
</dbReference>
<dbReference type="Pfam" id="PF08275">
    <property type="entry name" value="DNAG_N"/>
    <property type="match status" value="1"/>
</dbReference>
<feature type="zinc finger region" description="CHC2-type" evidence="12 14">
    <location>
        <begin position="39"/>
        <end position="63"/>
    </location>
</feature>
<dbReference type="EMBL" id="PVNK01000234">
    <property type="protein sequence ID" value="PRP91613.1"/>
    <property type="molecule type" value="Genomic_DNA"/>
</dbReference>
<comment type="caution">
    <text evidence="16">The sequence shown here is derived from an EMBL/GenBank/DDBJ whole genome shotgun (WGS) entry which is preliminary data.</text>
</comment>
<keyword evidence="4 12" id="KW-0548">Nucleotidyltransferase</keyword>
<dbReference type="FunFam" id="3.90.580.10:FF:000001">
    <property type="entry name" value="DNA primase"/>
    <property type="match status" value="1"/>
</dbReference>
<evidence type="ECO:0000256" key="14">
    <source>
        <dbReference type="PIRSR" id="PIRSR002811-1"/>
    </source>
</evidence>
<dbReference type="HAMAP" id="MF_00974">
    <property type="entry name" value="DNA_primase_DnaG"/>
    <property type="match status" value="1"/>
</dbReference>
<evidence type="ECO:0000256" key="8">
    <source>
        <dbReference type="ARBA" id="ARBA00022833"/>
    </source>
</evidence>
<accession>A0A2S9XFG9</accession>
<dbReference type="GO" id="GO:0000428">
    <property type="term" value="C:DNA-directed RNA polymerase complex"/>
    <property type="evidence" value="ECO:0007669"/>
    <property type="project" value="UniProtKB-KW"/>
</dbReference>
<dbReference type="Pfam" id="PF13155">
    <property type="entry name" value="Toprim_2"/>
    <property type="match status" value="1"/>
</dbReference>
<dbReference type="Proteomes" id="UP000237968">
    <property type="component" value="Unassembled WGS sequence"/>
</dbReference>
<evidence type="ECO:0000256" key="3">
    <source>
        <dbReference type="ARBA" id="ARBA00022679"/>
    </source>
</evidence>
<dbReference type="InterPro" id="IPR034151">
    <property type="entry name" value="TOPRIM_DnaG_bac"/>
</dbReference>
<dbReference type="InterPro" id="IPR050219">
    <property type="entry name" value="DnaG_primase"/>
</dbReference>
<comment type="catalytic activity">
    <reaction evidence="12">
        <text>ssDNA + n NTP = ssDNA/pppN(pN)n-1 hybrid + (n-1) diphosphate.</text>
        <dbReference type="EC" id="2.7.7.101"/>
    </reaction>
</comment>
<comment type="cofactor">
    <cofactor evidence="12 13 14">
        <name>Zn(2+)</name>
        <dbReference type="ChEBI" id="CHEBI:29105"/>
    </cofactor>
    <text evidence="12 13 14">Binds 1 zinc ion per monomer.</text>
</comment>
<reference evidence="16 17" key="1">
    <citation type="submission" date="2018-03" db="EMBL/GenBank/DDBJ databases">
        <title>Draft Genome Sequences of the Obligatory Marine Myxobacteria Enhygromyxa salina SWB005.</title>
        <authorList>
            <person name="Poehlein A."/>
            <person name="Moghaddam J.A."/>
            <person name="Harms H."/>
            <person name="Alanjari M."/>
            <person name="Koenig G.M."/>
            <person name="Daniel R."/>
            <person name="Schaeberle T.F."/>
        </authorList>
    </citation>
    <scope>NUCLEOTIDE SEQUENCE [LARGE SCALE GENOMIC DNA]</scope>
    <source>
        <strain evidence="16 17">SWB005</strain>
    </source>
</reference>
<dbReference type="Gene3D" id="3.40.1360.10">
    <property type="match status" value="1"/>
</dbReference>
<dbReference type="PIRSF" id="PIRSF002811">
    <property type="entry name" value="DnaG"/>
    <property type="match status" value="1"/>
</dbReference>
<dbReference type="PROSITE" id="PS50880">
    <property type="entry name" value="TOPRIM"/>
    <property type="match status" value="1"/>
</dbReference>
<gene>
    <name evidence="12 16" type="primary">dnaG</name>
    <name evidence="16" type="ORF">ENSA5_53730</name>
</gene>
<dbReference type="AlphaFoldDB" id="A0A2S9XFG9"/>
<dbReference type="GO" id="GO:0008270">
    <property type="term" value="F:zinc ion binding"/>
    <property type="evidence" value="ECO:0007669"/>
    <property type="project" value="UniProtKB-UniRule"/>
</dbReference>
<organism evidence="16 17">
    <name type="scientific">Enhygromyxa salina</name>
    <dbReference type="NCBI Taxonomy" id="215803"/>
    <lineage>
        <taxon>Bacteria</taxon>
        <taxon>Pseudomonadati</taxon>
        <taxon>Myxococcota</taxon>
        <taxon>Polyangia</taxon>
        <taxon>Nannocystales</taxon>
        <taxon>Nannocystaceae</taxon>
        <taxon>Enhygromyxa</taxon>
    </lineage>
</organism>
<dbReference type="PANTHER" id="PTHR30313:SF2">
    <property type="entry name" value="DNA PRIMASE"/>
    <property type="match status" value="1"/>
</dbReference>
<evidence type="ECO:0000259" key="15">
    <source>
        <dbReference type="PROSITE" id="PS50880"/>
    </source>
</evidence>
<dbReference type="GO" id="GO:0003677">
    <property type="term" value="F:DNA binding"/>
    <property type="evidence" value="ECO:0007669"/>
    <property type="project" value="UniProtKB-KW"/>
</dbReference>
<keyword evidence="6 12" id="KW-0479">Metal-binding</keyword>
<dbReference type="EC" id="2.7.7.101" evidence="12"/>
<dbReference type="InterPro" id="IPR006171">
    <property type="entry name" value="TOPRIM_dom"/>
</dbReference>
<comment type="function">
    <text evidence="12 13">RNA polymerase that catalyzes the synthesis of short RNA molecules used as primers for DNA polymerase during DNA replication.</text>
</comment>
<name>A0A2S9XFG9_9BACT</name>
<feature type="domain" description="Toprim" evidence="15">
    <location>
        <begin position="274"/>
        <end position="355"/>
    </location>
</feature>
<evidence type="ECO:0000256" key="7">
    <source>
        <dbReference type="ARBA" id="ARBA00022771"/>
    </source>
</evidence>
<dbReference type="SMART" id="SM00493">
    <property type="entry name" value="TOPRIM"/>
    <property type="match status" value="1"/>
</dbReference>
<keyword evidence="1 12" id="KW-0240">DNA-directed RNA polymerase</keyword>
<dbReference type="Gene3D" id="3.90.980.10">
    <property type="entry name" value="DNA primase, catalytic core, N-terminal domain"/>
    <property type="match status" value="1"/>
</dbReference>
<keyword evidence="9" id="KW-0460">Magnesium</keyword>
<dbReference type="InterPro" id="IPR002694">
    <property type="entry name" value="Znf_CHC2"/>
</dbReference>
<dbReference type="SMART" id="SM00400">
    <property type="entry name" value="ZnF_CHCC"/>
    <property type="match status" value="1"/>
</dbReference>
<dbReference type="InterPro" id="IPR036977">
    <property type="entry name" value="DNA_primase_Znf_CHC2"/>
</dbReference>
<protein>
    <recommendedName>
        <fullName evidence="12 13">DNA primase</fullName>
        <ecNumber evidence="12">2.7.7.101</ecNumber>
    </recommendedName>
</protein>